<protein>
    <submittedName>
        <fullName evidence="2">Uncharacterized protein</fullName>
    </submittedName>
</protein>
<gene>
    <name evidence="2" type="ORF">SCF082_LOCUS4349</name>
</gene>
<keyword evidence="3" id="KW-1185">Reference proteome</keyword>
<dbReference type="EMBL" id="CAXAMM010002229">
    <property type="protein sequence ID" value="CAK8995407.1"/>
    <property type="molecule type" value="Genomic_DNA"/>
</dbReference>
<reference evidence="2 3" key="1">
    <citation type="submission" date="2024-02" db="EMBL/GenBank/DDBJ databases">
        <authorList>
            <person name="Chen Y."/>
            <person name="Shah S."/>
            <person name="Dougan E. K."/>
            <person name="Thang M."/>
            <person name="Chan C."/>
        </authorList>
    </citation>
    <scope>NUCLEOTIDE SEQUENCE [LARGE SCALE GENOMIC DNA]</scope>
</reference>
<organism evidence="2 3">
    <name type="scientific">Durusdinium trenchii</name>
    <dbReference type="NCBI Taxonomy" id="1381693"/>
    <lineage>
        <taxon>Eukaryota</taxon>
        <taxon>Sar</taxon>
        <taxon>Alveolata</taxon>
        <taxon>Dinophyceae</taxon>
        <taxon>Suessiales</taxon>
        <taxon>Symbiodiniaceae</taxon>
        <taxon>Durusdinium</taxon>
    </lineage>
</organism>
<evidence type="ECO:0000256" key="1">
    <source>
        <dbReference type="SAM" id="MobiDB-lite"/>
    </source>
</evidence>
<proteinExistence type="predicted"/>
<name>A0ABP0I1J6_9DINO</name>
<evidence type="ECO:0000313" key="3">
    <source>
        <dbReference type="Proteomes" id="UP001642464"/>
    </source>
</evidence>
<dbReference type="Proteomes" id="UP001642464">
    <property type="component" value="Unassembled WGS sequence"/>
</dbReference>
<evidence type="ECO:0000313" key="2">
    <source>
        <dbReference type="EMBL" id="CAK8995407.1"/>
    </source>
</evidence>
<sequence>MADSPANEALGEEDSQPVDEEDGVNEGDMTCTISLVHQLKIGRNVIWYPDVQQVQGADGGLFFRLSKHDAVLTRVVLGKGLNRHKKVGAIRTLANLEFWETLRKLRREACDVALKHQLEEAAGQAVAKCRAARDDDRYLVSKSVVVKLPGVATAGFSCDERDVRVLWQVRGDA</sequence>
<feature type="region of interest" description="Disordered" evidence="1">
    <location>
        <begin position="1"/>
        <end position="24"/>
    </location>
</feature>
<comment type="caution">
    <text evidence="2">The sequence shown here is derived from an EMBL/GenBank/DDBJ whole genome shotgun (WGS) entry which is preliminary data.</text>
</comment>
<feature type="compositionally biased region" description="Acidic residues" evidence="1">
    <location>
        <begin position="10"/>
        <end position="24"/>
    </location>
</feature>
<feature type="non-terminal residue" evidence="2">
    <location>
        <position position="173"/>
    </location>
</feature>
<accession>A0ABP0I1J6</accession>